<dbReference type="Gene3D" id="2.30.30.60">
    <property type="match status" value="1"/>
</dbReference>
<evidence type="ECO:0000313" key="7">
    <source>
        <dbReference type="EMBL" id="RAL25062.1"/>
    </source>
</evidence>
<dbReference type="PANTHER" id="PTHR30221:SF1">
    <property type="entry name" value="SMALL-CONDUCTANCE MECHANOSENSITIVE CHANNEL"/>
    <property type="match status" value="1"/>
</dbReference>
<dbReference type="InterPro" id="IPR045275">
    <property type="entry name" value="MscS_archaea/bacteria_type"/>
</dbReference>
<protein>
    <recommendedName>
        <fullName evidence="6">Mechanosensitive ion channel MscS domain-containing protein</fullName>
    </recommendedName>
</protein>
<evidence type="ECO:0000256" key="1">
    <source>
        <dbReference type="ARBA" id="ARBA00004370"/>
    </source>
</evidence>
<evidence type="ECO:0000256" key="2">
    <source>
        <dbReference type="ARBA" id="ARBA00022692"/>
    </source>
</evidence>
<evidence type="ECO:0000256" key="3">
    <source>
        <dbReference type="ARBA" id="ARBA00022989"/>
    </source>
</evidence>
<feature type="transmembrane region" description="Helical" evidence="5">
    <location>
        <begin position="20"/>
        <end position="38"/>
    </location>
</feature>
<dbReference type="InterPro" id="IPR006685">
    <property type="entry name" value="MscS_channel_2nd"/>
</dbReference>
<sequence>MNPAPPAPAELVAWGAPSTSWPAFLLLVLAATLVSLGLRRLATAGPDPRVLRWLPAAQVGVWALTLLVIVTVLARQGFTTTLALLLVMLVGLFVAASTLLRSVLAGMVIAGEARLHVGDVISLGELRGEVVGLGVRAMQLRDAEGTLHEIPLAEVLARPLTRHPAGGQARCEIELELPEALPVERALERVQRLASLTPYISPRQGPEVFLVNAGGPGEPMRVRVRAQVASEDLVEHFKSDLVRRHRQAFARPTSPAGPVV</sequence>
<feature type="domain" description="Mechanosensitive ion channel MscS" evidence="6">
    <location>
        <begin position="99"/>
        <end position="156"/>
    </location>
</feature>
<dbReference type="EMBL" id="QHKO01000001">
    <property type="protein sequence ID" value="RAL25062.1"/>
    <property type="molecule type" value="Genomic_DNA"/>
</dbReference>
<dbReference type="GO" id="GO:0008381">
    <property type="term" value="F:mechanosensitive monoatomic ion channel activity"/>
    <property type="evidence" value="ECO:0007669"/>
    <property type="project" value="InterPro"/>
</dbReference>
<dbReference type="Proteomes" id="UP000249169">
    <property type="component" value="Unassembled WGS sequence"/>
</dbReference>
<gene>
    <name evidence="7" type="ORF">DL240_02280</name>
</gene>
<keyword evidence="3 5" id="KW-1133">Transmembrane helix</keyword>
<keyword evidence="4 5" id="KW-0472">Membrane</keyword>
<comment type="subcellular location">
    <subcellularLocation>
        <location evidence="1">Membrane</location>
    </subcellularLocation>
</comment>
<evidence type="ECO:0000313" key="8">
    <source>
        <dbReference type="Proteomes" id="UP000249169"/>
    </source>
</evidence>
<dbReference type="Pfam" id="PF00924">
    <property type="entry name" value="MS_channel_2nd"/>
    <property type="match status" value="1"/>
</dbReference>
<dbReference type="AlphaFoldDB" id="A0A328CAB6"/>
<keyword evidence="2 5" id="KW-0812">Transmembrane</keyword>
<comment type="caution">
    <text evidence="7">The sequence shown here is derived from an EMBL/GenBank/DDBJ whole genome shotgun (WGS) entry which is preliminary data.</text>
</comment>
<dbReference type="InterPro" id="IPR023408">
    <property type="entry name" value="MscS_beta-dom_sf"/>
</dbReference>
<dbReference type="GO" id="GO:0016020">
    <property type="term" value="C:membrane"/>
    <property type="evidence" value="ECO:0007669"/>
    <property type="project" value="UniProtKB-SubCell"/>
</dbReference>
<dbReference type="OrthoDB" id="5506488at2"/>
<dbReference type="RefSeq" id="WP_111728234.1">
    <property type="nucleotide sequence ID" value="NZ_QHKO01000001.1"/>
</dbReference>
<name>A0A328CAB6_9DELT</name>
<organism evidence="7 8">
    <name type="scientific">Lujinxingia litoralis</name>
    <dbReference type="NCBI Taxonomy" id="2211119"/>
    <lineage>
        <taxon>Bacteria</taxon>
        <taxon>Deltaproteobacteria</taxon>
        <taxon>Bradymonadales</taxon>
        <taxon>Lujinxingiaceae</taxon>
        <taxon>Lujinxingia</taxon>
    </lineage>
</organism>
<reference evidence="7 8" key="1">
    <citation type="submission" date="2018-05" db="EMBL/GenBank/DDBJ databases">
        <title>Lujinxingia marina gen. nov. sp. nov., a new facultative anaerobic member of the class Deltaproteobacteria, and proposal of Lujinxingaceae fam. nov.</title>
        <authorList>
            <person name="Li C.-M."/>
        </authorList>
    </citation>
    <scope>NUCLEOTIDE SEQUENCE [LARGE SCALE GENOMIC DNA]</scope>
    <source>
        <strain evidence="7 8">B210</strain>
    </source>
</reference>
<dbReference type="InterPro" id="IPR010920">
    <property type="entry name" value="LSM_dom_sf"/>
</dbReference>
<dbReference type="PANTHER" id="PTHR30221">
    <property type="entry name" value="SMALL-CONDUCTANCE MECHANOSENSITIVE CHANNEL"/>
    <property type="match status" value="1"/>
</dbReference>
<evidence type="ECO:0000259" key="6">
    <source>
        <dbReference type="Pfam" id="PF00924"/>
    </source>
</evidence>
<keyword evidence="8" id="KW-1185">Reference proteome</keyword>
<dbReference type="SUPFAM" id="SSF50182">
    <property type="entry name" value="Sm-like ribonucleoproteins"/>
    <property type="match status" value="1"/>
</dbReference>
<accession>A0A328CAB6</accession>
<evidence type="ECO:0000256" key="4">
    <source>
        <dbReference type="ARBA" id="ARBA00023136"/>
    </source>
</evidence>
<feature type="transmembrane region" description="Helical" evidence="5">
    <location>
        <begin position="80"/>
        <end position="100"/>
    </location>
</feature>
<evidence type="ECO:0000256" key="5">
    <source>
        <dbReference type="SAM" id="Phobius"/>
    </source>
</evidence>
<proteinExistence type="predicted"/>
<feature type="transmembrane region" description="Helical" evidence="5">
    <location>
        <begin position="50"/>
        <end position="74"/>
    </location>
</feature>